<dbReference type="PANTHER" id="PTHR35095">
    <property type="entry name" value="OS05G0143300 PROTEIN"/>
    <property type="match status" value="1"/>
</dbReference>
<dbReference type="Proteomes" id="UP000525078">
    <property type="component" value="Unassembled WGS sequence"/>
</dbReference>
<name>A0A7J6FHC5_CANSA</name>
<evidence type="ECO:0000313" key="4">
    <source>
        <dbReference type="Proteomes" id="UP000583929"/>
    </source>
</evidence>
<sequence length="420" mass="46001">MVVKLCLMASYGYPPGGVVLHQEQGMSRAIQDFQPFLSNYGPKHETLRLGSLNLRPQESEDPWKPISGLSESNKYVKIDSVGERTMLSDVQDGCPSSMLFSSSIAEHCRKHETILQFLMSAVNEPEGGGVDLTLLSEIMGLQALRIDSHQQVTPLIYPGSELYAQKPLLDFVGDLVGSSKITVQPDGQVLFNVTGTEVKDLLSVVAEFYLPKNPAKLKKQSMLVPHYSRLDSTAVGVILDASSLKLHATTVAPMKSPGKVKKSQKKKSGKRVGRVRDLYKKNYFHACENLLSIMTEKKKHGKSAFLSLKKSGPELPELLTQFSVGIAGTGLAVLFSVVCKLACAKVPFCSSRLVSTGLGFGLVWLSWAVNRLRDTVVYASKNAGKMGLKEDEVMNKVDKSVKDIYFRAATLMAVALLRFA</sequence>
<dbReference type="AlphaFoldDB" id="A0A7J6FHC5"/>
<evidence type="ECO:0000313" key="2">
    <source>
        <dbReference type="EMBL" id="KAF4370102.1"/>
    </source>
</evidence>
<evidence type="ECO:0000313" key="3">
    <source>
        <dbReference type="Proteomes" id="UP000525078"/>
    </source>
</evidence>
<accession>A0A7J6FHC5</accession>
<proteinExistence type="predicted"/>
<dbReference type="EMBL" id="JAATIQ010000235">
    <property type="protein sequence ID" value="KAF4368259.1"/>
    <property type="molecule type" value="Genomic_DNA"/>
</dbReference>
<evidence type="ECO:0000313" key="1">
    <source>
        <dbReference type="EMBL" id="KAF4368259.1"/>
    </source>
</evidence>
<protein>
    <submittedName>
        <fullName evidence="2">Uncharacterized protein</fullName>
    </submittedName>
</protein>
<comment type="caution">
    <text evidence="2">The sequence shown here is derived from an EMBL/GenBank/DDBJ whole genome shotgun (WGS) entry which is preliminary data.</text>
</comment>
<organism evidence="2 3">
    <name type="scientific">Cannabis sativa</name>
    <name type="common">Hemp</name>
    <name type="synonym">Marijuana</name>
    <dbReference type="NCBI Taxonomy" id="3483"/>
    <lineage>
        <taxon>Eukaryota</taxon>
        <taxon>Viridiplantae</taxon>
        <taxon>Streptophyta</taxon>
        <taxon>Embryophyta</taxon>
        <taxon>Tracheophyta</taxon>
        <taxon>Spermatophyta</taxon>
        <taxon>Magnoliopsida</taxon>
        <taxon>eudicotyledons</taxon>
        <taxon>Gunneridae</taxon>
        <taxon>Pentapetalae</taxon>
        <taxon>rosids</taxon>
        <taxon>fabids</taxon>
        <taxon>Rosales</taxon>
        <taxon>Cannabaceae</taxon>
        <taxon>Cannabis</taxon>
    </lineage>
</organism>
<gene>
    <name evidence="2" type="ORF">F8388_007243</name>
    <name evidence="1" type="ORF">G4B88_008563</name>
</gene>
<keyword evidence="4" id="KW-1185">Reference proteome</keyword>
<reference evidence="3 4" key="1">
    <citation type="journal article" date="2020" name="bioRxiv">
        <title>Sequence and annotation of 42 cannabis genomes reveals extensive copy number variation in cannabinoid synthesis and pathogen resistance genes.</title>
        <authorList>
            <person name="Mckernan K.J."/>
            <person name="Helbert Y."/>
            <person name="Kane L.T."/>
            <person name="Ebling H."/>
            <person name="Zhang L."/>
            <person name="Liu B."/>
            <person name="Eaton Z."/>
            <person name="Mclaughlin S."/>
            <person name="Kingan S."/>
            <person name="Baybayan P."/>
            <person name="Concepcion G."/>
            <person name="Jordan M."/>
            <person name="Riva A."/>
            <person name="Barbazuk W."/>
            <person name="Harkins T."/>
        </authorList>
    </citation>
    <scope>NUCLEOTIDE SEQUENCE [LARGE SCALE GENOMIC DNA]</scope>
    <source>
        <strain evidence="3 4">cv. Jamaican Lion 4</strain>
        <strain evidence="1">Father</strain>
        <strain evidence="2">Mother</strain>
        <tissue evidence="2">Leaf</tissue>
    </source>
</reference>
<dbReference type="Proteomes" id="UP000583929">
    <property type="component" value="Unassembled WGS sequence"/>
</dbReference>
<dbReference type="PANTHER" id="PTHR35095:SF1">
    <property type="entry name" value="OS05G0143300 PROTEIN"/>
    <property type="match status" value="1"/>
</dbReference>
<dbReference type="EMBL" id="JAATIP010000119">
    <property type="protein sequence ID" value="KAF4370102.1"/>
    <property type="molecule type" value="Genomic_DNA"/>
</dbReference>